<organism evidence="3">
    <name type="scientific">marine metagenome</name>
    <dbReference type="NCBI Taxonomy" id="408172"/>
    <lineage>
        <taxon>unclassified sequences</taxon>
        <taxon>metagenomes</taxon>
        <taxon>ecological metagenomes</taxon>
    </lineage>
</organism>
<dbReference type="PANTHER" id="PTHR43352">
    <property type="entry name" value="ACETYL-COA SYNTHETASE"/>
    <property type="match status" value="1"/>
</dbReference>
<accession>A0A382RZS7</accession>
<dbReference type="Gene3D" id="3.40.50.980">
    <property type="match status" value="1"/>
</dbReference>
<dbReference type="SUPFAM" id="SSF56801">
    <property type="entry name" value="Acetyl-CoA synthetase-like"/>
    <property type="match status" value="1"/>
</dbReference>
<dbReference type="InterPro" id="IPR000873">
    <property type="entry name" value="AMP-dep_synth/lig_dom"/>
</dbReference>
<dbReference type="GO" id="GO:0044550">
    <property type="term" value="P:secondary metabolite biosynthetic process"/>
    <property type="evidence" value="ECO:0007669"/>
    <property type="project" value="TreeGrafter"/>
</dbReference>
<dbReference type="PANTHER" id="PTHR43352:SF1">
    <property type="entry name" value="ANTHRANILATE--COA LIGASE"/>
    <property type="match status" value="1"/>
</dbReference>
<feature type="domain" description="AMP-dependent synthetase/ligase" evidence="2">
    <location>
        <begin position="3"/>
        <end position="205"/>
    </location>
</feature>
<dbReference type="GO" id="GO:0016878">
    <property type="term" value="F:acid-thiol ligase activity"/>
    <property type="evidence" value="ECO:0007669"/>
    <property type="project" value="TreeGrafter"/>
</dbReference>
<dbReference type="Pfam" id="PF00501">
    <property type="entry name" value="AMP-binding"/>
    <property type="match status" value="1"/>
</dbReference>
<dbReference type="EMBL" id="UINC01125404">
    <property type="protein sequence ID" value="SVD03204.1"/>
    <property type="molecule type" value="Genomic_DNA"/>
</dbReference>
<gene>
    <name evidence="3" type="ORF">METZ01_LOCUS356058</name>
</gene>
<protein>
    <recommendedName>
        <fullName evidence="2">AMP-dependent synthetase/ligase domain-containing protein</fullName>
    </recommendedName>
</protein>
<evidence type="ECO:0000259" key="2">
    <source>
        <dbReference type="Pfam" id="PF00501"/>
    </source>
</evidence>
<feature type="non-terminal residue" evidence="3">
    <location>
        <position position="208"/>
    </location>
</feature>
<proteinExistence type="predicted"/>
<evidence type="ECO:0000256" key="1">
    <source>
        <dbReference type="ARBA" id="ARBA00022598"/>
    </source>
</evidence>
<reference evidence="3" key="1">
    <citation type="submission" date="2018-05" db="EMBL/GenBank/DDBJ databases">
        <authorList>
            <person name="Lanie J.A."/>
            <person name="Ng W.-L."/>
            <person name="Kazmierczak K.M."/>
            <person name="Andrzejewski T.M."/>
            <person name="Davidsen T.M."/>
            <person name="Wayne K.J."/>
            <person name="Tettelin H."/>
            <person name="Glass J.I."/>
            <person name="Rusch D."/>
            <person name="Podicherti R."/>
            <person name="Tsui H.-C.T."/>
            <person name="Winkler M.E."/>
        </authorList>
    </citation>
    <scope>NUCLEOTIDE SEQUENCE</scope>
</reference>
<sequence>VISDGGNVTYRELVSEAARIGNQLIQAGCEPGDRILLFLNDEPAYPAAIMGALRAGLVPVLLNTLTPPEMLRYCLEDSSATAAVVSDEHEHLFMEKTIGGTACRSVLTATEKPPWVTMSPELAEHPTAGTDMAFWMYSSGSTGRPKGVVHKHEDAAYTAWSYARHILRISRNDICFSVPKIFFAYGFGNSVTFPMSVGAACVLLPARP</sequence>
<keyword evidence="1" id="KW-0436">Ligase</keyword>
<name>A0A382RZS7_9ZZZZ</name>
<feature type="non-terminal residue" evidence="3">
    <location>
        <position position="1"/>
    </location>
</feature>
<evidence type="ECO:0000313" key="3">
    <source>
        <dbReference type="EMBL" id="SVD03204.1"/>
    </source>
</evidence>
<dbReference type="AlphaFoldDB" id="A0A382RZS7"/>